<dbReference type="GO" id="GO:0006325">
    <property type="term" value="P:chromatin organization"/>
    <property type="evidence" value="ECO:0007669"/>
    <property type="project" value="InterPro"/>
</dbReference>
<feature type="compositionally biased region" description="Polar residues" evidence="1">
    <location>
        <begin position="250"/>
        <end position="262"/>
    </location>
</feature>
<accession>A0A427B9N8</accession>
<feature type="compositionally biased region" description="Basic and acidic residues" evidence="1">
    <location>
        <begin position="65"/>
        <end position="88"/>
    </location>
</feature>
<dbReference type="GO" id="GO:0005634">
    <property type="term" value="C:nucleus"/>
    <property type="evidence" value="ECO:0007669"/>
    <property type="project" value="TreeGrafter"/>
</dbReference>
<feature type="region of interest" description="Disordered" evidence="1">
    <location>
        <begin position="1"/>
        <end position="88"/>
    </location>
</feature>
<organism evidence="2 3">
    <name type="scientific">Ensete ventricosum</name>
    <name type="common">Abyssinian banana</name>
    <name type="synonym">Musa ensete</name>
    <dbReference type="NCBI Taxonomy" id="4639"/>
    <lineage>
        <taxon>Eukaryota</taxon>
        <taxon>Viridiplantae</taxon>
        <taxon>Streptophyta</taxon>
        <taxon>Embryophyta</taxon>
        <taxon>Tracheophyta</taxon>
        <taxon>Spermatophyta</taxon>
        <taxon>Magnoliopsida</taxon>
        <taxon>Liliopsida</taxon>
        <taxon>Zingiberales</taxon>
        <taxon>Musaceae</taxon>
        <taxon>Ensete</taxon>
    </lineage>
</organism>
<evidence type="ECO:0000256" key="1">
    <source>
        <dbReference type="SAM" id="MobiDB-lite"/>
    </source>
</evidence>
<comment type="caution">
    <text evidence="2">The sequence shown here is derived from an EMBL/GenBank/DDBJ whole genome shotgun (WGS) entry which is preliminary data.</text>
</comment>
<evidence type="ECO:0000313" key="2">
    <source>
        <dbReference type="EMBL" id="RRT85143.1"/>
    </source>
</evidence>
<feature type="compositionally biased region" description="Acidic residues" evidence="1">
    <location>
        <begin position="149"/>
        <end position="181"/>
    </location>
</feature>
<reference evidence="2 3" key="1">
    <citation type="journal article" date="2014" name="Agronomy (Basel)">
        <title>A Draft Genome Sequence for Ensete ventricosum, the Drought-Tolerant Tree Against Hunger.</title>
        <authorList>
            <person name="Harrison J."/>
            <person name="Moore K.A."/>
            <person name="Paszkiewicz K."/>
            <person name="Jones T."/>
            <person name="Grant M."/>
            <person name="Ambacheew D."/>
            <person name="Muzemil S."/>
            <person name="Studholme D.J."/>
        </authorList>
    </citation>
    <scope>NUCLEOTIDE SEQUENCE [LARGE SCALE GENOMIC DNA]</scope>
</reference>
<feature type="compositionally biased region" description="Basic and acidic residues" evidence="1">
    <location>
        <begin position="119"/>
        <end position="148"/>
    </location>
</feature>
<feature type="region of interest" description="Disordered" evidence="1">
    <location>
        <begin position="113"/>
        <end position="271"/>
    </location>
</feature>
<feature type="compositionally biased region" description="Basic and acidic residues" evidence="1">
    <location>
        <begin position="235"/>
        <end position="248"/>
    </location>
</feature>
<feature type="region of interest" description="Disordered" evidence="1">
    <location>
        <begin position="328"/>
        <end position="483"/>
    </location>
</feature>
<dbReference type="AlphaFoldDB" id="A0A427B9N8"/>
<dbReference type="InterPro" id="IPR044198">
    <property type="entry name" value="DEK"/>
</dbReference>
<dbReference type="GO" id="GO:0042393">
    <property type="term" value="F:histone binding"/>
    <property type="evidence" value="ECO:0007669"/>
    <property type="project" value="TreeGrafter"/>
</dbReference>
<protein>
    <submittedName>
        <fullName evidence="2">Uncharacterized protein</fullName>
    </submittedName>
</protein>
<proteinExistence type="predicted"/>
<feature type="compositionally biased region" description="Acidic residues" evidence="1">
    <location>
        <begin position="342"/>
        <end position="352"/>
    </location>
</feature>
<dbReference type="Proteomes" id="UP000287651">
    <property type="component" value="Unassembled WGS sequence"/>
</dbReference>
<name>A0A427B9N8_ENSVE</name>
<feature type="compositionally biased region" description="Basic and acidic residues" evidence="1">
    <location>
        <begin position="182"/>
        <end position="203"/>
    </location>
</feature>
<feature type="compositionally biased region" description="Low complexity" evidence="1">
    <location>
        <begin position="413"/>
        <end position="434"/>
    </location>
</feature>
<gene>
    <name evidence="2" type="ORF">B296_00002638</name>
</gene>
<dbReference type="PANTHER" id="PTHR13468:SF23">
    <property type="entry name" value="EXPRESSED PROTEIN"/>
    <property type="match status" value="1"/>
</dbReference>
<dbReference type="GO" id="GO:0003677">
    <property type="term" value="F:DNA binding"/>
    <property type="evidence" value="ECO:0007669"/>
    <property type="project" value="InterPro"/>
</dbReference>
<dbReference type="PANTHER" id="PTHR13468">
    <property type="entry name" value="DEK PROTEIN"/>
    <property type="match status" value="1"/>
</dbReference>
<evidence type="ECO:0000313" key="3">
    <source>
        <dbReference type="Proteomes" id="UP000287651"/>
    </source>
</evidence>
<feature type="compositionally biased region" description="Basic and acidic residues" evidence="1">
    <location>
        <begin position="213"/>
        <end position="227"/>
    </location>
</feature>
<dbReference type="EMBL" id="AMZH03000169">
    <property type="protein sequence ID" value="RRT85143.1"/>
    <property type="molecule type" value="Genomic_DNA"/>
</dbReference>
<sequence length="483" mass="53269">MPNGSGLSPEGKTSVVVDSEKKEYAGKSIEVEEATIMNGSGPPTEDKSVVPNSGKNGNEGESIEEEKHVEEMMHSDEKKHGEENGIAKEVDIKTADVNTIKADDVKMVDAEAENAMEVENVKMVDGADFKDEKEGEGREEEGREKEAKEEEEGGEGEEEEGGEEEAKEDEGKEDGDEEGGEQEAKEEKVGKEGEEGEGSKEEENNMEEGDIGSTEKKIDEDKEEEKLNKKRSRGQKADKKGEGKEGVTKARNSLSSPVTSSIERPVRERKTVERLVEVIEKEPSREFQVEKGRGIPLKDIPNGMLNNPKFFYDALYGSYNAIFRTKLILHKRTRREGTPSAEETDSEEDDVDDIKNGPYTGKIGKHSENECKLSDSEEASDEDERDEEDLGEDKQDKKKTPKQGSVGKEKKVGSSSRKVPTPAATKSPTKSSSSKHSKAENDDVGAKVFSRKRRTVSSPQRKSTPRSEKKEKDTGNLSIMSSS</sequence>
<feature type="compositionally biased region" description="Basic and acidic residues" evidence="1">
    <location>
        <begin position="465"/>
        <end position="474"/>
    </location>
</feature>
<dbReference type="GO" id="GO:2000779">
    <property type="term" value="P:regulation of double-strand break repair"/>
    <property type="evidence" value="ECO:0007669"/>
    <property type="project" value="TreeGrafter"/>
</dbReference>
<feature type="compositionally biased region" description="Acidic residues" evidence="1">
    <location>
        <begin position="376"/>
        <end position="391"/>
    </location>
</feature>
<feature type="compositionally biased region" description="Basic and acidic residues" evidence="1">
    <location>
        <begin position="365"/>
        <end position="375"/>
    </location>
</feature>